<dbReference type="EMBL" id="BSKO01000001">
    <property type="protein sequence ID" value="GLO65391.1"/>
    <property type="molecule type" value="Genomic_DNA"/>
</dbReference>
<dbReference type="InterPro" id="IPR006231">
    <property type="entry name" value="MQO"/>
</dbReference>
<accession>A0ABQ5TEW5</accession>
<protein>
    <recommendedName>
        <fullName evidence="8">Probable malate:quinone oxidoreductase</fullName>
        <ecNumber evidence="8">1.1.5.4</ecNumber>
    </recommendedName>
    <alternativeName>
        <fullName evidence="8">MQO</fullName>
    </alternativeName>
    <alternativeName>
        <fullName evidence="8">Malate dehydrogenase [quinone]</fullName>
    </alternativeName>
</protein>
<gene>
    <name evidence="8 9" type="primary">mqo</name>
    <name evidence="9" type="ORF">MACH08_11750</name>
</gene>
<evidence type="ECO:0000313" key="10">
    <source>
        <dbReference type="Proteomes" id="UP001275436"/>
    </source>
</evidence>
<comment type="caution">
    <text evidence="9">The sequence shown here is derived from an EMBL/GenBank/DDBJ whole genome shotgun (WGS) entry which is preliminary data.</text>
</comment>
<dbReference type="RefSeq" id="WP_215064260.1">
    <property type="nucleotide sequence ID" value="NZ_BSKO01000001.1"/>
</dbReference>
<sequence>MSNKHTQADVILIGAGIMSATLGSLLKELSPDLEIRVFEKLENPGEESSNEWNNAGTGHSALCELNYTSEKKDGSIDINKAVNINEQFQLSRQFWSYLVNRKLIRNPEEFIRALPHISLVQGEDNVNFLRKRFKALVNHPLFKGMEFTDDNEMLKEWMPLIMNDRDTNEPIAATKIDSGTDVNFGALTRLLFQELDRTGIDVNYNHSVEDIKRNSEGLWEVKVHDMKDEKIEYHTAKFVFIGAGGGSLPLLQKTGIKESKHIGGFPVSGLFMVCNNPDVIEQHHAKVYGKAKVGAPPMSVPHLDTRFIEGEKSLLFGPFAGFSPKFLKTGSLFDLIHSVKSDNLFTMLSAGMKELPLTKYLVQQVVLSNEKRMEELREFIPNAQSKDWDVVIAGQRVQVIKDTEDGGKGTLQFGTEVVCGEDGSVAALLGASPGASTAVHVMLEVIKKCFPEHLQEWEPKIKEMIPSYGIALSENPELYKKIEVSIEQALGLKSEEPMMIPS</sequence>
<dbReference type="NCBIfam" id="NF009875">
    <property type="entry name" value="PRK13339.1"/>
    <property type="match status" value="1"/>
</dbReference>
<evidence type="ECO:0000256" key="1">
    <source>
        <dbReference type="ARBA" id="ARBA00001139"/>
    </source>
</evidence>
<keyword evidence="10" id="KW-1185">Reference proteome</keyword>
<evidence type="ECO:0000256" key="7">
    <source>
        <dbReference type="ARBA" id="ARBA00023002"/>
    </source>
</evidence>
<evidence type="ECO:0000256" key="6">
    <source>
        <dbReference type="ARBA" id="ARBA00022827"/>
    </source>
</evidence>
<dbReference type="NCBIfam" id="NF003603">
    <property type="entry name" value="PRK05257.1-1"/>
    <property type="match status" value="1"/>
</dbReference>
<dbReference type="InterPro" id="IPR036188">
    <property type="entry name" value="FAD/NAD-bd_sf"/>
</dbReference>
<dbReference type="NCBIfam" id="NF003605">
    <property type="entry name" value="PRK05257.1-4"/>
    <property type="match status" value="1"/>
</dbReference>
<dbReference type="NCBIfam" id="NF003606">
    <property type="entry name" value="PRK05257.2-1"/>
    <property type="match status" value="1"/>
</dbReference>
<evidence type="ECO:0000256" key="5">
    <source>
        <dbReference type="ARBA" id="ARBA00022630"/>
    </source>
</evidence>
<comment type="cofactor">
    <cofactor evidence="2 8">
        <name>FAD</name>
        <dbReference type="ChEBI" id="CHEBI:57692"/>
    </cofactor>
</comment>
<dbReference type="EC" id="1.1.5.4" evidence="8"/>
<keyword evidence="4 8" id="KW-0816">Tricarboxylic acid cycle</keyword>
<evidence type="ECO:0000313" key="9">
    <source>
        <dbReference type="EMBL" id="GLO65391.1"/>
    </source>
</evidence>
<name>A0ABQ5TEW5_9BACI</name>
<organism evidence="9 10">
    <name type="scientific">Oceanobacillus kimchii</name>
    <dbReference type="NCBI Taxonomy" id="746691"/>
    <lineage>
        <taxon>Bacteria</taxon>
        <taxon>Bacillati</taxon>
        <taxon>Bacillota</taxon>
        <taxon>Bacilli</taxon>
        <taxon>Bacillales</taxon>
        <taxon>Bacillaceae</taxon>
        <taxon>Oceanobacillus</taxon>
    </lineage>
</organism>
<comment type="pathway">
    <text evidence="3 8">Carbohydrate metabolism; tricarboxylic acid cycle; oxaloacetate from (S)-malate (quinone route): step 1/1.</text>
</comment>
<comment type="catalytic activity">
    <reaction evidence="1 8">
        <text>(S)-malate + a quinone = a quinol + oxaloacetate</text>
        <dbReference type="Rhea" id="RHEA:46012"/>
        <dbReference type="ChEBI" id="CHEBI:15589"/>
        <dbReference type="ChEBI" id="CHEBI:16452"/>
        <dbReference type="ChEBI" id="CHEBI:24646"/>
        <dbReference type="ChEBI" id="CHEBI:132124"/>
        <dbReference type="EC" id="1.1.5.4"/>
    </reaction>
</comment>
<keyword evidence="5 8" id="KW-0285">Flavoprotein</keyword>
<evidence type="ECO:0000256" key="3">
    <source>
        <dbReference type="ARBA" id="ARBA00005012"/>
    </source>
</evidence>
<dbReference type="NCBIfam" id="NF003608">
    <property type="entry name" value="PRK05257.2-4"/>
    <property type="match status" value="1"/>
</dbReference>
<evidence type="ECO:0000256" key="4">
    <source>
        <dbReference type="ARBA" id="ARBA00022532"/>
    </source>
</evidence>
<evidence type="ECO:0000256" key="8">
    <source>
        <dbReference type="HAMAP-Rule" id="MF_00212"/>
    </source>
</evidence>
<evidence type="ECO:0000256" key="2">
    <source>
        <dbReference type="ARBA" id="ARBA00001974"/>
    </source>
</evidence>
<reference evidence="9 10" key="1">
    <citation type="submission" date="2023-02" db="EMBL/GenBank/DDBJ databases">
        <title>Oceanobacillus kimchii IFOP_LL358 isolated form Alexandrium catenella lab strain.</title>
        <authorList>
            <person name="Gajardo G."/>
            <person name="Ueki S."/>
            <person name="Maruyama F."/>
        </authorList>
    </citation>
    <scope>NUCLEOTIDE SEQUENCE [LARGE SCALE GENOMIC DNA]</scope>
    <source>
        <strain evidence="9 10">IFOP_LL358</strain>
    </source>
</reference>
<keyword evidence="6 8" id="KW-0274">FAD</keyword>
<dbReference type="Pfam" id="PF06039">
    <property type="entry name" value="Mqo"/>
    <property type="match status" value="1"/>
</dbReference>
<dbReference type="NCBIfam" id="TIGR01320">
    <property type="entry name" value="mal_quin_oxido"/>
    <property type="match status" value="1"/>
</dbReference>
<dbReference type="PANTHER" id="PTHR43104">
    <property type="entry name" value="L-2-HYDROXYGLUTARATE DEHYDROGENASE, MITOCHONDRIAL"/>
    <property type="match status" value="1"/>
</dbReference>
<dbReference type="PANTHER" id="PTHR43104:SF2">
    <property type="entry name" value="L-2-HYDROXYGLUTARATE DEHYDROGENASE, MITOCHONDRIAL"/>
    <property type="match status" value="1"/>
</dbReference>
<proteinExistence type="inferred from homology"/>
<dbReference type="NCBIfam" id="NF003604">
    <property type="entry name" value="PRK05257.1-3"/>
    <property type="match status" value="1"/>
</dbReference>
<dbReference type="SUPFAM" id="SSF51905">
    <property type="entry name" value="FAD/NAD(P)-binding domain"/>
    <property type="match status" value="1"/>
</dbReference>
<dbReference type="HAMAP" id="MF_00212">
    <property type="entry name" value="MQO"/>
    <property type="match status" value="1"/>
</dbReference>
<dbReference type="Proteomes" id="UP001275436">
    <property type="component" value="Unassembled WGS sequence"/>
</dbReference>
<keyword evidence="7 8" id="KW-0560">Oxidoreductase</keyword>
<comment type="similarity">
    <text evidence="8">Belongs to the MQO family.</text>
</comment>
<dbReference type="NCBIfam" id="NF003611">
    <property type="entry name" value="PRK05257.3-2"/>
    <property type="match status" value="1"/>
</dbReference>